<protein>
    <recommendedName>
        <fullName evidence="3">Transposase</fullName>
    </recommendedName>
</protein>
<gene>
    <name evidence="1" type="ORF">ACFOES_06560</name>
</gene>
<sequence length="178" mass="19709">MSSILRTSGCPMTGAGPVQRVEQLRAKLVAPGEDVHRKSGIDLALADRGHHLVETEHGLEQKAQVVDRRHWREPVPFDGSGGGDQGHRGAIGQRRRDDLLAELTDGHLRHLEAGLRFQKPKASGSGLMERLLNTDWAKSSSGWRGGDRVPHRVSRGGEAIVDIWRGWRECRRPDSRLG</sequence>
<proteinExistence type="predicted"/>
<dbReference type="RefSeq" id="WP_377832396.1">
    <property type="nucleotide sequence ID" value="NZ_JBHRSK010000004.1"/>
</dbReference>
<accession>A0ABV7AEH6</accession>
<reference evidence="2" key="1">
    <citation type="journal article" date="2019" name="Int. J. Syst. Evol. Microbiol.">
        <title>The Global Catalogue of Microorganisms (GCM) 10K type strain sequencing project: providing services to taxonomists for standard genome sequencing and annotation.</title>
        <authorList>
            <consortium name="The Broad Institute Genomics Platform"/>
            <consortium name="The Broad Institute Genome Sequencing Center for Infectious Disease"/>
            <person name="Wu L."/>
            <person name="Ma J."/>
        </authorList>
    </citation>
    <scope>NUCLEOTIDE SEQUENCE [LARGE SCALE GENOMIC DNA]</scope>
    <source>
        <strain evidence="2">KCTC 62192</strain>
    </source>
</reference>
<evidence type="ECO:0008006" key="3">
    <source>
        <dbReference type="Google" id="ProtNLM"/>
    </source>
</evidence>
<evidence type="ECO:0000313" key="1">
    <source>
        <dbReference type="EMBL" id="MFC2967748.1"/>
    </source>
</evidence>
<organism evidence="1 2">
    <name type="scientific">Acidimangrovimonas pyrenivorans</name>
    <dbReference type="NCBI Taxonomy" id="2030798"/>
    <lineage>
        <taxon>Bacteria</taxon>
        <taxon>Pseudomonadati</taxon>
        <taxon>Pseudomonadota</taxon>
        <taxon>Alphaproteobacteria</taxon>
        <taxon>Rhodobacterales</taxon>
        <taxon>Paracoccaceae</taxon>
        <taxon>Acidimangrovimonas</taxon>
    </lineage>
</organism>
<name>A0ABV7AEH6_9RHOB</name>
<keyword evidence="2" id="KW-1185">Reference proteome</keyword>
<dbReference type="Proteomes" id="UP001595443">
    <property type="component" value="Unassembled WGS sequence"/>
</dbReference>
<evidence type="ECO:0000313" key="2">
    <source>
        <dbReference type="Proteomes" id="UP001595443"/>
    </source>
</evidence>
<dbReference type="EMBL" id="JBHRSK010000004">
    <property type="protein sequence ID" value="MFC2967748.1"/>
    <property type="molecule type" value="Genomic_DNA"/>
</dbReference>
<comment type="caution">
    <text evidence="1">The sequence shown here is derived from an EMBL/GenBank/DDBJ whole genome shotgun (WGS) entry which is preliminary data.</text>
</comment>